<reference evidence="3" key="1">
    <citation type="submission" date="2022-11" db="UniProtKB">
        <authorList>
            <consortium name="EnsemblMetazoa"/>
        </authorList>
    </citation>
    <scope>IDENTIFICATION</scope>
</reference>
<protein>
    <recommendedName>
        <fullName evidence="5">Transmembrane protein 70</fullName>
    </recommendedName>
</protein>
<accession>A0A914B344</accession>
<evidence type="ECO:0008006" key="5">
    <source>
        <dbReference type="Google" id="ProtNLM"/>
    </source>
</evidence>
<evidence type="ECO:0000313" key="3">
    <source>
        <dbReference type="EnsemblMetazoa" id="XP_038070442.1"/>
    </source>
</evidence>
<proteinExistence type="inferred from homology"/>
<keyword evidence="2" id="KW-0812">Transmembrane</keyword>
<dbReference type="InterPro" id="IPR045325">
    <property type="entry name" value="TMEM70/TMEM186/TMEM223"/>
</dbReference>
<dbReference type="GO" id="GO:0031966">
    <property type="term" value="C:mitochondrial membrane"/>
    <property type="evidence" value="ECO:0007669"/>
    <property type="project" value="TreeGrafter"/>
</dbReference>
<keyword evidence="2" id="KW-1133">Transmembrane helix</keyword>
<feature type="transmembrane region" description="Helical" evidence="2">
    <location>
        <begin position="166"/>
        <end position="188"/>
    </location>
</feature>
<organism evidence="3 4">
    <name type="scientific">Patiria miniata</name>
    <name type="common">Bat star</name>
    <name type="synonym">Asterina miniata</name>
    <dbReference type="NCBI Taxonomy" id="46514"/>
    <lineage>
        <taxon>Eukaryota</taxon>
        <taxon>Metazoa</taxon>
        <taxon>Echinodermata</taxon>
        <taxon>Eleutherozoa</taxon>
        <taxon>Asterozoa</taxon>
        <taxon>Asteroidea</taxon>
        <taxon>Valvatacea</taxon>
        <taxon>Valvatida</taxon>
        <taxon>Asterinidae</taxon>
        <taxon>Patiria</taxon>
    </lineage>
</organism>
<dbReference type="AlphaFoldDB" id="A0A914B344"/>
<dbReference type="OrthoDB" id="156886at2759"/>
<sequence length="290" mass="32819">MKYNLLPNINTEHRFLRSFKMLQNRLFAFSKNVLPMSSARSVLNSRSFCIQTRARRNVFTSRHLTASRVQSIPVFCRVLNQTWFGDGLELESQNVRTHQPVRGLSTSDSVRGLFSKSTDKKLPDHNLIYTGPLSNMVKMVKLFSLSTSGISLLIIQMIFISGESGAMKVLGGSMASFLFLTPILLHWVCKSYTTRMYYDPTTDTFTANTVSFFLATLSQDFKVADVETPAVRNLMTSIVVKGKPLLIDPRAFVHPNHYSHLMGYDKLPDNLTAEDMKKAMAELSDEQQKD</sequence>
<evidence type="ECO:0000313" key="4">
    <source>
        <dbReference type="Proteomes" id="UP000887568"/>
    </source>
</evidence>
<dbReference type="PANTHER" id="PTHR13281">
    <property type="entry name" value="TRANSMEMBRANE PROTEIN 70, MITOCHONDRIAL"/>
    <property type="match status" value="1"/>
</dbReference>
<dbReference type="Pfam" id="PF06979">
    <property type="entry name" value="TMEM70"/>
    <property type="match status" value="1"/>
</dbReference>
<keyword evidence="2" id="KW-0472">Membrane</keyword>
<feature type="transmembrane region" description="Helical" evidence="2">
    <location>
        <begin position="142"/>
        <end position="160"/>
    </location>
</feature>
<dbReference type="Proteomes" id="UP000887568">
    <property type="component" value="Unplaced"/>
</dbReference>
<dbReference type="PANTHER" id="PTHR13281:SF0">
    <property type="entry name" value="TRANSMEMBRANE PROTEIN 70, MITOCHONDRIAL"/>
    <property type="match status" value="1"/>
</dbReference>
<dbReference type="GeneID" id="119739539"/>
<keyword evidence="4" id="KW-1185">Reference proteome</keyword>
<dbReference type="GO" id="GO:0033615">
    <property type="term" value="P:mitochondrial proton-transporting ATP synthase complex assembly"/>
    <property type="evidence" value="ECO:0007669"/>
    <property type="project" value="TreeGrafter"/>
</dbReference>
<evidence type="ECO:0000256" key="2">
    <source>
        <dbReference type="SAM" id="Phobius"/>
    </source>
</evidence>
<dbReference type="InterPro" id="IPR009724">
    <property type="entry name" value="TMEM70"/>
</dbReference>
<dbReference type="EnsemblMetazoa" id="XM_038214514.1">
    <property type="protein sequence ID" value="XP_038070442.1"/>
    <property type="gene ID" value="LOC119739539"/>
</dbReference>
<dbReference type="RefSeq" id="XP_038070442.1">
    <property type="nucleotide sequence ID" value="XM_038214514.1"/>
</dbReference>
<comment type="similarity">
    <text evidence="1">Belongs to the TMEM70 family.</text>
</comment>
<dbReference type="OMA" id="TPILLHW"/>
<evidence type="ECO:0000256" key="1">
    <source>
        <dbReference type="ARBA" id="ARBA00005280"/>
    </source>
</evidence>
<name>A0A914B344_PATMI</name>